<dbReference type="GO" id="GO:0016740">
    <property type="term" value="F:transferase activity"/>
    <property type="evidence" value="ECO:0007669"/>
    <property type="project" value="UniProtKB-KW"/>
</dbReference>
<feature type="binding site" evidence="6">
    <location>
        <position position="82"/>
    </location>
    <ligand>
        <name>Mg(2+)</name>
        <dbReference type="ChEBI" id="CHEBI:18420"/>
        <note>ligand shared between all trimeric partners</note>
    </ligand>
</feature>
<dbReference type="CDD" id="cd00215">
    <property type="entry name" value="PTS_IIA_lac"/>
    <property type="match status" value="1"/>
</dbReference>
<dbReference type="GeneID" id="98002596"/>
<dbReference type="Pfam" id="PF02255">
    <property type="entry name" value="PTS_IIA"/>
    <property type="match status" value="1"/>
</dbReference>
<dbReference type="OrthoDB" id="350602at2"/>
<dbReference type="GO" id="GO:0046872">
    <property type="term" value="F:metal ion binding"/>
    <property type="evidence" value="ECO:0007669"/>
    <property type="project" value="UniProtKB-KW"/>
</dbReference>
<sequence>MAEEESMELISFGIVASAGQARSLAMEAIAQAREGDIEGARKTLEESREVGLQAHDEQTKLLSREASGDHVPVDVLLVHAQDHLMTSMLCQDLAEEIIALHERIAAK</sequence>
<dbReference type="AlphaFoldDB" id="B6G825"/>
<keyword evidence="6" id="KW-0460">Magnesium</keyword>
<dbReference type="PANTHER" id="PTHR34382:SF7">
    <property type="entry name" value="PTS SYSTEM N,N'-DIACETYLCHITOBIOSE-SPECIFIC EIIA COMPONENT"/>
    <property type="match status" value="1"/>
</dbReference>
<dbReference type="PANTHER" id="PTHR34382">
    <property type="entry name" value="PTS SYSTEM N,N'-DIACETYLCHITOBIOSE-SPECIFIC EIIA COMPONENT"/>
    <property type="match status" value="1"/>
</dbReference>
<proteinExistence type="predicted"/>
<dbReference type="InterPro" id="IPR036542">
    <property type="entry name" value="PTS_IIA_lac/cel_sf"/>
</dbReference>
<name>B6G825_9ACTN</name>
<dbReference type="RefSeq" id="WP_006719763.1">
    <property type="nucleotide sequence ID" value="NZ_CP085935.1"/>
</dbReference>
<gene>
    <name evidence="8" type="primary">licA</name>
    <name evidence="8" type="ORF">COLSTE_00215</name>
</gene>
<reference evidence="8 9" key="1">
    <citation type="submission" date="2008-10" db="EMBL/GenBank/DDBJ databases">
        <title>Draft genome sequence of Collinsella stercoris (DSM 13279).</title>
        <authorList>
            <person name="Sudarsanam P."/>
            <person name="Ley R."/>
            <person name="Guruge J."/>
            <person name="Turnbaugh P.J."/>
            <person name="Mahowald M."/>
            <person name="Liep D."/>
            <person name="Gordon J."/>
        </authorList>
    </citation>
    <scope>NUCLEOTIDE SEQUENCE [LARGE SCALE GENOMIC DNA]</scope>
    <source>
        <strain evidence="8 9">DSM 13279</strain>
    </source>
</reference>
<evidence type="ECO:0000256" key="2">
    <source>
        <dbReference type="ARBA" id="ARBA00022597"/>
    </source>
</evidence>
<dbReference type="PIRSF" id="PIRSF000699">
    <property type="entry name" value="PTS_IILac_III"/>
    <property type="match status" value="1"/>
</dbReference>
<protein>
    <submittedName>
        <fullName evidence="8">Lichenan-specific phosphotransferase enzyme IIA component</fullName>
        <ecNumber evidence="8">2.7.1.-</ecNumber>
    </submittedName>
</protein>
<feature type="modified residue" description="Phosphohistidine; by HPr" evidence="7">
    <location>
        <position position="79"/>
    </location>
</feature>
<dbReference type="SUPFAM" id="SSF46973">
    <property type="entry name" value="Enzyme IIa from lactose specific PTS, IIa-lac"/>
    <property type="match status" value="1"/>
</dbReference>
<dbReference type="eggNOG" id="COG1447">
    <property type="taxonomic scope" value="Bacteria"/>
</dbReference>
<dbReference type="HOGENOM" id="CLU_152490_1_0_11"/>
<feature type="active site" description="Tele-phosphohistidine intermediate" evidence="5">
    <location>
        <position position="79"/>
    </location>
</feature>
<keyword evidence="2" id="KW-0762">Sugar transport</keyword>
<organism evidence="8 9">
    <name type="scientific">Collinsella stercoris DSM 13279</name>
    <dbReference type="NCBI Taxonomy" id="445975"/>
    <lineage>
        <taxon>Bacteria</taxon>
        <taxon>Bacillati</taxon>
        <taxon>Actinomycetota</taxon>
        <taxon>Coriobacteriia</taxon>
        <taxon>Coriobacteriales</taxon>
        <taxon>Coriobacteriaceae</taxon>
        <taxon>Collinsella</taxon>
    </lineage>
</organism>
<keyword evidence="9" id="KW-1185">Reference proteome</keyword>
<dbReference type="Gene3D" id="1.20.58.80">
    <property type="entry name" value="Phosphotransferase system, lactose/cellobiose-type IIA subunit"/>
    <property type="match status" value="1"/>
</dbReference>
<keyword evidence="6" id="KW-0479">Metal-binding</keyword>
<comment type="cofactor">
    <cofactor evidence="6">
        <name>Mg(2+)</name>
        <dbReference type="ChEBI" id="CHEBI:18420"/>
    </cofactor>
    <text evidence="6">Binds 1 Mg(2+) ion per trimer.</text>
</comment>
<evidence type="ECO:0000313" key="9">
    <source>
        <dbReference type="Proteomes" id="UP000003560"/>
    </source>
</evidence>
<reference evidence="8 9" key="2">
    <citation type="submission" date="2008-10" db="EMBL/GenBank/DDBJ databases">
        <authorList>
            <person name="Fulton L."/>
            <person name="Clifton S."/>
            <person name="Fulton B."/>
            <person name="Xu J."/>
            <person name="Minx P."/>
            <person name="Pepin K.H."/>
            <person name="Johnson M."/>
            <person name="Thiruvilangam P."/>
            <person name="Bhonagiri V."/>
            <person name="Nash W.E."/>
            <person name="Mardis E.R."/>
            <person name="Wilson R.K."/>
        </authorList>
    </citation>
    <scope>NUCLEOTIDE SEQUENCE [LARGE SCALE GENOMIC DNA]</scope>
    <source>
        <strain evidence="8 9">DSM 13279</strain>
    </source>
</reference>
<keyword evidence="4" id="KW-0598">Phosphotransferase system</keyword>
<evidence type="ECO:0000256" key="7">
    <source>
        <dbReference type="PROSITE-ProRule" id="PRU00418"/>
    </source>
</evidence>
<dbReference type="InterPro" id="IPR003188">
    <property type="entry name" value="PTS_IIA_lac/cel"/>
</dbReference>
<evidence type="ECO:0000256" key="1">
    <source>
        <dbReference type="ARBA" id="ARBA00022448"/>
    </source>
</evidence>
<evidence type="ECO:0000256" key="5">
    <source>
        <dbReference type="PIRSR" id="PIRSR000699-1"/>
    </source>
</evidence>
<evidence type="ECO:0000256" key="4">
    <source>
        <dbReference type="ARBA" id="ARBA00022683"/>
    </source>
</evidence>
<dbReference type="STRING" id="445975.COLSTE_00215"/>
<comment type="caution">
    <text evidence="8">The sequence shown here is derived from an EMBL/GenBank/DDBJ whole genome shotgun (WGS) entry which is preliminary data.</text>
</comment>
<keyword evidence="3 8" id="KW-0808">Transferase</keyword>
<dbReference type="GO" id="GO:0009401">
    <property type="term" value="P:phosphoenolpyruvate-dependent sugar phosphotransferase system"/>
    <property type="evidence" value="ECO:0007669"/>
    <property type="project" value="UniProtKB-KW"/>
</dbReference>
<dbReference type="EMBL" id="ABXJ01000013">
    <property type="protein sequence ID" value="EEA91538.1"/>
    <property type="molecule type" value="Genomic_DNA"/>
</dbReference>
<keyword evidence="1" id="KW-0813">Transport</keyword>
<evidence type="ECO:0000256" key="3">
    <source>
        <dbReference type="ARBA" id="ARBA00022679"/>
    </source>
</evidence>
<evidence type="ECO:0000313" key="8">
    <source>
        <dbReference type="EMBL" id="EEA91538.1"/>
    </source>
</evidence>
<accession>B6G825</accession>
<dbReference type="Proteomes" id="UP000003560">
    <property type="component" value="Unassembled WGS sequence"/>
</dbReference>
<dbReference type="EC" id="2.7.1.-" evidence="8"/>
<evidence type="ECO:0000256" key="6">
    <source>
        <dbReference type="PIRSR" id="PIRSR000699-2"/>
    </source>
</evidence>
<dbReference type="PROSITE" id="PS51095">
    <property type="entry name" value="PTS_EIIA_TYPE_3"/>
    <property type="match status" value="1"/>
</dbReference>